<proteinExistence type="predicted"/>
<dbReference type="SUPFAM" id="SSF50129">
    <property type="entry name" value="GroES-like"/>
    <property type="match status" value="1"/>
</dbReference>
<gene>
    <name evidence="1" type="ORF">Rhopal_006645-T1</name>
</gene>
<comment type="caution">
    <text evidence="1">The sequence shown here is derived from an EMBL/GenBank/DDBJ whole genome shotgun (WGS) entry which is preliminary data.</text>
</comment>
<evidence type="ECO:0000313" key="1">
    <source>
        <dbReference type="EMBL" id="GJN93588.1"/>
    </source>
</evidence>
<keyword evidence="2" id="KW-1185">Reference proteome</keyword>
<sequence>MATVPSTSAIKDQKPVVPTRFQAAVFPSAGQPLDIVEVEYRAPAKGCVTVKVDACFLSKNDRITGSDLRGHGNFPACPSAFCVGEVVEVGSGAREGGGSVLLGLMSKLNIAAVGSGGDKQGGRDVSDSLFHKFKPGEKVIVAHTHQCLAELCTAWGQSTISVSPNSPVYEQAVVATFGARVLGVWERYAHEHEKESNEIPESLKIKENKRFAGGAGCVAVYGSGGFASLAYHLLLGAVPKDRIVLVSPSTKHRAEDYRMAKDDLLQVGHVNLDDALCKLGGVKCLVAVDQPDIGFVEVLDAMREGGEINCITIKDDGFVKLPIGAFLSRSLSFRGPPTITAMLMHRAQRLCEQRNLEHRISFAKYRFDNDGVRKAYDAALRDDDAFDVVAVVMEDKTTKISGTPASRGTAKSAGSE</sequence>
<dbReference type="EMBL" id="BQKY01000014">
    <property type="protein sequence ID" value="GJN93588.1"/>
    <property type="molecule type" value="Genomic_DNA"/>
</dbReference>
<dbReference type="Gene3D" id="3.90.180.10">
    <property type="entry name" value="Medium-chain alcohol dehydrogenases, catalytic domain"/>
    <property type="match status" value="1"/>
</dbReference>
<name>A0AAV5GTP8_9BASI</name>
<organism evidence="1 2">
    <name type="scientific">Rhodotorula paludigena</name>
    <dbReference type="NCBI Taxonomy" id="86838"/>
    <lineage>
        <taxon>Eukaryota</taxon>
        <taxon>Fungi</taxon>
        <taxon>Dikarya</taxon>
        <taxon>Basidiomycota</taxon>
        <taxon>Pucciniomycotina</taxon>
        <taxon>Microbotryomycetes</taxon>
        <taxon>Sporidiobolales</taxon>
        <taxon>Sporidiobolaceae</taxon>
        <taxon>Rhodotorula</taxon>
    </lineage>
</organism>
<dbReference type="InterPro" id="IPR011032">
    <property type="entry name" value="GroES-like_sf"/>
</dbReference>
<reference evidence="1 2" key="1">
    <citation type="submission" date="2021-12" db="EMBL/GenBank/DDBJ databases">
        <title>High titer production of polyol ester of fatty acids by Rhodotorula paludigena BS15 towards product separation-free biomass refinery.</title>
        <authorList>
            <person name="Mano J."/>
            <person name="Ono H."/>
            <person name="Tanaka T."/>
            <person name="Naito K."/>
            <person name="Sushida H."/>
            <person name="Ike M."/>
            <person name="Tokuyasu K."/>
            <person name="Kitaoka M."/>
        </authorList>
    </citation>
    <scope>NUCLEOTIDE SEQUENCE [LARGE SCALE GENOMIC DNA]</scope>
    <source>
        <strain evidence="1 2">BS15</strain>
    </source>
</reference>
<evidence type="ECO:0000313" key="2">
    <source>
        <dbReference type="Proteomes" id="UP001342314"/>
    </source>
</evidence>
<accession>A0AAV5GTP8</accession>
<protein>
    <submittedName>
        <fullName evidence="1">Uncharacterized protein</fullName>
    </submittedName>
</protein>
<dbReference type="AlphaFoldDB" id="A0AAV5GTP8"/>
<dbReference type="Proteomes" id="UP001342314">
    <property type="component" value="Unassembled WGS sequence"/>
</dbReference>